<evidence type="ECO:0000256" key="2">
    <source>
        <dbReference type="SAM" id="MobiDB-lite"/>
    </source>
</evidence>
<sequence length="349" mass="36158">MAVPLTKIGILSIGDMGMGIAKLLIAHGFSVATNASGRSPDTIHRAKAAQVELLPSDQDLTRACPVILSVVPPRDAAATAQRVADAAAAASSSNSSSSGSGSGSGSESPPLYFADLNAVAPSTVKSIAALFEKNPGAADVRFVDGSIIGGPPAIRSVDGAGDGKEEWSVPSIPTSGPHKLSDIPGYGEKLFGVLNMRHIGPEVGSASGLKMCFASTSKGFTAIAIQSFTTAHQLGVLGELRREMGSRLPPALLAQAERGLVGMPPKAYRWVREMEEIALTFEEEGGNASGGGPSMFRGAAAVYKAVAEDTVLGDEKTGSRKRGRDVEDVARAMAEGLNEKKRRTRRMST</sequence>
<dbReference type="HOGENOM" id="CLU_052530_0_1_1"/>
<dbReference type="eggNOG" id="ENOG502RXGX">
    <property type="taxonomic scope" value="Eukaryota"/>
</dbReference>
<dbReference type="InterPro" id="IPR051265">
    <property type="entry name" value="HIBADH-related_NP60_sf"/>
</dbReference>
<evidence type="ECO:0000259" key="3">
    <source>
        <dbReference type="Pfam" id="PF03807"/>
    </source>
</evidence>
<accession>M7TPC4</accession>
<organism evidence="5 6">
    <name type="scientific">Eutypa lata (strain UCR-EL1)</name>
    <name type="common">Grapevine dieback disease fungus</name>
    <name type="synonym">Eutypa armeniacae</name>
    <dbReference type="NCBI Taxonomy" id="1287681"/>
    <lineage>
        <taxon>Eukaryota</taxon>
        <taxon>Fungi</taxon>
        <taxon>Dikarya</taxon>
        <taxon>Ascomycota</taxon>
        <taxon>Pezizomycotina</taxon>
        <taxon>Sordariomycetes</taxon>
        <taxon>Xylariomycetidae</taxon>
        <taxon>Xylariales</taxon>
        <taxon>Diatrypaceae</taxon>
        <taxon>Eutypa</taxon>
    </lineage>
</organism>
<comment type="similarity">
    <text evidence="1">Belongs to the HIBADH-related family. NP60 subfamily.</text>
</comment>
<evidence type="ECO:0000313" key="5">
    <source>
        <dbReference type="EMBL" id="EMR71761.1"/>
    </source>
</evidence>
<feature type="domain" description="Pyrroline-5-carboxylate reductase catalytic N-terminal" evidence="3">
    <location>
        <begin position="7"/>
        <end position="85"/>
    </location>
</feature>
<dbReference type="InterPro" id="IPR015814">
    <property type="entry name" value="Pgluconate_DH_NAD-bd_C"/>
</dbReference>
<dbReference type="GO" id="GO:0140673">
    <property type="term" value="P:transcription elongation-coupled chromatin remodeling"/>
    <property type="evidence" value="ECO:0007669"/>
    <property type="project" value="TreeGrafter"/>
</dbReference>
<dbReference type="GO" id="GO:0003677">
    <property type="term" value="F:DNA binding"/>
    <property type="evidence" value="ECO:0007669"/>
    <property type="project" value="TreeGrafter"/>
</dbReference>
<feature type="region of interest" description="Disordered" evidence="2">
    <location>
        <begin position="159"/>
        <end position="178"/>
    </location>
</feature>
<dbReference type="GO" id="GO:0031491">
    <property type="term" value="F:nucleosome binding"/>
    <property type="evidence" value="ECO:0007669"/>
    <property type="project" value="TreeGrafter"/>
</dbReference>
<dbReference type="PANTHER" id="PTHR43580:SF2">
    <property type="entry name" value="CYTOKINE-LIKE NUCLEAR FACTOR N-PAC"/>
    <property type="match status" value="1"/>
</dbReference>
<evidence type="ECO:0000259" key="4">
    <source>
        <dbReference type="Pfam" id="PF09130"/>
    </source>
</evidence>
<dbReference type="STRING" id="1287681.M7TPC4"/>
<feature type="domain" description="Phosphogluconate dehydrogenase NAD-binding putative C-terminal" evidence="4">
    <location>
        <begin position="231"/>
        <end position="306"/>
    </location>
</feature>
<dbReference type="Gene3D" id="3.40.50.720">
    <property type="entry name" value="NAD(P)-binding Rossmann-like Domain"/>
    <property type="match status" value="1"/>
</dbReference>
<dbReference type="InterPro" id="IPR013328">
    <property type="entry name" value="6PGD_dom2"/>
</dbReference>
<dbReference type="GO" id="GO:0000785">
    <property type="term" value="C:chromatin"/>
    <property type="evidence" value="ECO:0007669"/>
    <property type="project" value="TreeGrafter"/>
</dbReference>
<name>M7TPC4_EUTLA</name>
<feature type="compositionally biased region" description="Basic and acidic residues" evidence="2">
    <location>
        <begin position="313"/>
        <end position="330"/>
    </location>
</feature>
<dbReference type="InterPro" id="IPR028939">
    <property type="entry name" value="P5C_Rdtase_cat_N"/>
</dbReference>
<dbReference type="OrthoDB" id="9988102at2759"/>
<protein>
    <submittedName>
        <fullName evidence="5">Putative 6-phosphogluconate dehydrogenase protein</fullName>
    </submittedName>
</protein>
<feature type="region of interest" description="Disordered" evidence="2">
    <location>
        <begin position="313"/>
        <end position="349"/>
    </location>
</feature>
<dbReference type="InterPro" id="IPR036291">
    <property type="entry name" value="NAD(P)-bd_dom_sf"/>
</dbReference>
<dbReference type="InterPro" id="IPR008927">
    <property type="entry name" value="6-PGluconate_DH-like_C_sf"/>
</dbReference>
<proteinExistence type="inferred from homology"/>
<dbReference type="Gene3D" id="1.10.1040.10">
    <property type="entry name" value="N-(1-d-carboxylethyl)-l-norvaline Dehydrogenase, domain 2"/>
    <property type="match status" value="1"/>
</dbReference>
<dbReference type="Proteomes" id="UP000012174">
    <property type="component" value="Unassembled WGS sequence"/>
</dbReference>
<evidence type="ECO:0000313" key="6">
    <source>
        <dbReference type="Proteomes" id="UP000012174"/>
    </source>
</evidence>
<dbReference type="OMA" id="YAGINKG"/>
<feature type="compositionally biased region" description="Basic residues" evidence="2">
    <location>
        <begin position="340"/>
        <end position="349"/>
    </location>
</feature>
<gene>
    <name evidence="5" type="ORF">UCREL1_1186</name>
</gene>
<dbReference type="SUPFAM" id="SSF48179">
    <property type="entry name" value="6-phosphogluconate dehydrogenase C-terminal domain-like"/>
    <property type="match status" value="1"/>
</dbReference>
<dbReference type="AlphaFoldDB" id="M7TPC4"/>
<dbReference type="Pfam" id="PF09130">
    <property type="entry name" value="DUF1932"/>
    <property type="match status" value="1"/>
</dbReference>
<dbReference type="PANTHER" id="PTHR43580">
    <property type="entry name" value="OXIDOREDUCTASE GLYR1-RELATED"/>
    <property type="match status" value="1"/>
</dbReference>
<evidence type="ECO:0000256" key="1">
    <source>
        <dbReference type="ARBA" id="ARBA00007598"/>
    </source>
</evidence>
<dbReference type="SUPFAM" id="SSF51735">
    <property type="entry name" value="NAD(P)-binding Rossmann-fold domains"/>
    <property type="match status" value="1"/>
</dbReference>
<dbReference type="EMBL" id="KB705585">
    <property type="protein sequence ID" value="EMR71761.1"/>
    <property type="molecule type" value="Genomic_DNA"/>
</dbReference>
<dbReference type="KEGG" id="ela:UCREL1_1186"/>
<dbReference type="Pfam" id="PF03807">
    <property type="entry name" value="F420_oxidored"/>
    <property type="match status" value="1"/>
</dbReference>
<reference evidence="6" key="1">
    <citation type="journal article" date="2013" name="Genome Announc.">
        <title>Draft genome sequence of the grapevine dieback fungus Eutypa lata UCR-EL1.</title>
        <authorList>
            <person name="Blanco-Ulate B."/>
            <person name="Rolshausen P.E."/>
            <person name="Cantu D."/>
        </authorList>
    </citation>
    <scope>NUCLEOTIDE SEQUENCE [LARGE SCALE GENOMIC DNA]</scope>
    <source>
        <strain evidence="6">UCR-EL1</strain>
    </source>
</reference>
<keyword evidence="6" id="KW-1185">Reference proteome</keyword>